<dbReference type="EC" id="3.4.16.4" evidence="4"/>
<dbReference type="InterPro" id="IPR000667">
    <property type="entry name" value="Peptidase_S13"/>
</dbReference>
<comment type="similarity">
    <text evidence="1">Belongs to the peptidase S13 family.</text>
</comment>
<organism evidence="4">
    <name type="scientific">uncultured Friedmanniella sp</name>
    <dbReference type="NCBI Taxonomy" id="335381"/>
    <lineage>
        <taxon>Bacteria</taxon>
        <taxon>Bacillati</taxon>
        <taxon>Actinomycetota</taxon>
        <taxon>Actinomycetes</taxon>
        <taxon>Propionibacteriales</taxon>
        <taxon>Nocardioidaceae</taxon>
        <taxon>Friedmanniella</taxon>
        <taxon>environmental samples</taxon>
    </lineage>
</organism>
<dbReference type="EMBL" id="CADCTT010000243">
    <property type="protein sequence ID" value="CAA9312830.1"/>
    <property type="molecule type" value="Genomic_DNA"/>
</dbReference>
<gene>
    <name evidence="4" type="ORF">AVDCRST_MAG61-1812</name>
</gene>
<name>A0A6J4KS64_9ACTN</name>
<dbReference type="SUPFAM" id="SSF56601">
    <property type="entry name" value="beta-lactamase/transpeptidase-like"/>
    <property type="match status" value="1"/>
</dbReference>
<evidence type="ECO:0000256" key="3">
    <source>
        <dbReference type="SAM" id="MobiDB-lite"/>
    </source>
</evidence>
<dbReference type="Gene3D" id="3.50.80.20">
    <property type="entry name" value="D-Ala-D-Ala carboxypeptidase C, peptidase S13"/>
    <property type="match status" value="1"/>
</dbReference>
<accession>A0A6J4KS64</accession>
<evidence type="ECO:0000256" key="2">
    <source>
        <dbReference type="ARBA" id="ARBA00022801"/>
    </source>
</evidence>
<dbReference type="GO" id="GO:0009002">
    <property type="term" value="F:serine-type D-Ala-D-Ala carboxypeptidase activity"/>
    <property type="evidence" value="ECO:0007669"/>
    <property type="project" value="UniProtKB-EC"/>
</dbReference>
<dbReference type="PRINTS" id="PR00922">
    <property type="entry name" value="DADACBPTASE3"/>
</dbReference>
<dbReference type="PANTHER" id="PTHR30023:SF0">
    <property type="entry name" value="PENICILLIN-SENSITIVE CARBOXYPEPTIDASE A"/>
    <property type="match status" value="1"/>
</dbReference>
<dbReference type="InterPro" id="IPR012338">
    <property type="entry name" value="Beta-lactam/transpept-like"/>
</dbReference>
<dbReference type="NCBIfam" id="TIGR00666">
    <property type="entry name" value="PBP4"/>
    <property type="match status" value="1"/>
</dbReference>
<evidence type="ECO:0000313" key="4">
    <source>
        <dbReference type="EMBL" id="CAA9312830.1"/>
    </source>
</evidence>
<evidence type="ECO:0000256" key="1">
    <source>
        <dbReference type="ARBA" id="ARBA00006096"/>
    </source>
</evidence>
<keyword evidence="4" id="KW-0645">Protease</keyword>
<dbReference type="AlphaFoldDB" id="A0A6J4KS64"/>
<feature type="region of interest" description="Disordered" evidence="3">
    <location>
        <begin position="48"/>
        <end position="88"/>
    </location>
</feature>
<reference evidence="4" key="1">
    <citation type="submission" date="2020-02" db="EMBL/GenBank/DDBJ databases">
        <authorList>
            <person name="Meier V. D."/>
        </authorList>
    </citation>
    <scope>NUCLEOTIDE SEQUENCE</scope>
    <source>
        <strain evidence="4">AVDCRST_MAG61</strain>
    </source>
</reference>
<dbReference type="GO" id="GO:0000270">
    <property type="term" value="P:peptidoglycan metabolic process"/>
    <property type="evidence" value="ECO:0007669"/>
    <property type="project" value="TreeGrafter"/>
</dbReference>
<dbReference type="PANTHER" id="PTHR30023">
    <property type="entry name" value="D-ALANYL-D-ALANINE CARBOXYPEPTIDASE"/>
    <property type="match status" value="1"/>
</dbReference>
<dbReference type="Gene3D" id="3.40.710.10">
    <property type="entry name" value="DD-peptidase/beta-lactamase superfamily"/>
    <property type="match status" value="2"/>
</dbReference>
<sequence>MGARRLALALVAMLAVVGVGIGSVSGFFAGVAERGLYATGLWSANGPSTLPPGTLDQPLPTVSPTPTGSTSGLPTPVLPSATAGRPPSAGRVAARLDAVDAEKVGGRVAVQVADLTSGKVLYAQRAGSPFIPASSTKLLTAAAALSLLGPEHVFRTEVVRSGAGRLVLVGGGDPYLATRAPKSGETPRASLAALAEDTAAALKRAGTTEVTLGYDASLFSGPAWNPRWPARYADQVTPVSALWVEEGRAAGISPGPRVDDPARVAARAFAKALQKRGITVTRTARAKAPASAATVATASSMRLEQVVERLLMASDNDASEVLLRHVALADDRPGSSAEGTRAVRRELDELGVWPDDARLQDGSGLARQTRVPARALVDLLVLAAAPEHPELRPVLIGLPVAGVEGSLGSRFGDDQSRSGRGSVRAKTGTLTGVHALAGYLRTEDEHLVAFAFLVNDARNDYEAKVWLDRVSAALARCGC</sequence>
<proteinExistence type="inferred from homology"/>
<protein>
    <submittedName>
        <fullName evidence="4">D-alanyl-D-alanine carboxypeptidase</fullName>
        <ecNumber evidence="4">3.4.16.4</ecNumber>
    </submittedName>
</protein>
<keyword evidence="2 4" id="KW-0378">Hydrolase</keyword>
<dbReference type="Pfam" id="PF02113">
    <property type="entry name" value="Peptidase_S13"/>
    <property type="match status" value="2"/>
</dbReference>
<keyword evidence="4" id="KW-0121">Carboxypeptidase</keyword>
<feature type="compositionally biased region" description="Low complexity" evidence="3">
    <location>
        <begin position="58"/>
        <end position="75"/>
    </location>
</feature>
<dbReference type="GO" id="GO:0006508">
    <property type="term" value="P:proteolysis"/>
    <property type="evidence" value="ECO:0007669"/>
    <property type="project" value="InterPro"/>
</dbReference>